<dbReference type="GO" id="GO:0006979">
    <property type="term" value="P:response to oxidative stress"/>
    <property type="evidence" value="ECO:0007669"/>
    <property type="project" value="InterPro"/>
</dbReference>
<keyword evidence="3" id="KW-1185">Reference proteome</keyword>
<dbReference type="SUPFAM" id="SSF48113">
    <property type="entry name" value="Heme-dependent peroxidases"/>
    <property type="match status" value="1"/>
</dbReference>
<dbReference type="PANTHER" id="PTHR11475:SF143">
    <property type="entry name" value="PUTATIVE-RELATED"/>
    <property type="match status" value="1"/>
</dbReference>
<dbReference type="Pfam" id="PF03098">
    <property type="entry name" value="An_peroxidase"/>
    <property type="match status" value="1"/>
</dbReference>
<protein>
    <submittedName>
        <fullName evidence="2">Peroxidasin homolog pxn-1</fullName>
    </submittedName>
</protein>
<keyword evidence="1" id="KW-0575">Peroxidase</keyword>
<name>A0A8X6M9B5_NEPPI</name>
<accession>A0A8X6M9B5</accession>
<dbReference type="GO" id="GO:0004601">
    <property type="term" value="F:peroxidase activity"/>
    <property type="evidence" value="ECO:0007669"/>
    <property type="project" value="UniProtKB-KW"/>
</dbReference>
<dbReference type="Proteomes" id="UP000887013">
    <property type="component" value="Unassembled WGS sequence"/>
</dbReference>
<dbReference type="OrthoDB" id="6430901at2759"/>
<evidence type="ECO:0000313" key="3">
    <source>
        <dbReference type="Proteomes" id="UP000887013"/>
    </source>
</evidence>
<dbReference type="EMBL" id="BMAW01088796">
    <property type="protein sequence ID" value="GFS36626.1"/>
    <property type="molecule type" value="Genomic_DNA"/>
</dbReference>
<dbReference type="InterPro" id="IPR037120">
    <property type="entry name" value="Haem_peroxidase_sf_animal"/>
</dbReference>
<dbReference type="InterPro" id="IPR019791">
    <property type="entry name" value="Haem_peroxidase_animal"/>
</dbReference>
<sequence length="153" mass="18149">MGPLPNTDHVELRDESFTLFEKFPLRETYLNPSLLYNGGLDDVVRGMFGQKAQHVHRFTTEEIRGRLMQRFFQNHGYDLTAMSIQRGRDHGIPPYLQWRKFCNLPIPDSWEDLKEFMKEEYVDSLRDVYLAGLDFGHLNQFNYPKLDLGRKYT</sequence>
<keyword evidence="1" id="KW-0560">Oxidoreductase</keyword>
<dbReference type="InterPro" id="IPR010255">
    <property type="entry name" value="Haem_peroxidase_sf"/>
</dbReference>
<evidence type="ECO:0000313" key="2">
    <source>
        <dbReference type="EMBL" id="GFS36626.1"/>
    </source>
</evidence>
<comment type="caution">
    <text evidence="2">The sequence shown here is derived from an EMBL/GenBank/DDBJ whole genome shotgun (WGS) entry which is preliminary data.</text>
</comment>
<dbReference type="GO" id="GO:0020037">
    <property type="term" value="F:heme binding"/>
    <property type="evidence" value="ECO:0007669"/>
    <property type="project" value="InterPro"/>
</dbReference>
<dbReference type="PANTHER" id="PTHR11475">
    <property type="entry name" value="OXIDASE/PEROXIDASE"/>
    <property type="match status" value="1"/>
</dbReference>
<proteinExistence type="predicted"/>
<dbReference type="Gene3D" id="1.10.640.10">
    <property type="entry name" value="Haem peroxidase domain superfamily, animal type"/>
    <property type="match status" value="1"/>
</dbReference>
<organism evidence="2 3">
    <name type="scientific">Nephila pilipes</name>
    <name type="common">Giant wood spider</name>
    <name type="synonym">Nephila maculata</name>
    <dbReference type="NCBI Taxonomy" id="299642"/>
    <lineage>
        <taxon>Eukaryota</taxon>
        <taxon>Metazoa</taxon>
        <taxon>Ecdysozoa</taxon>
        <taxon>Arthropoda</taxon>
        <taxon>Chelicerata</taxon>
        <taxon>Arachnida</taxon>
        <taxon>Araneae</taxon>
        <taxon>Araneomorphae</taxon>
        <taxon>Entelegynae</taxon>
        <taxon>Araneoidea</taxon>
        <taxon>Nephilidae</taxon>
        <taxon>Nephila</taxon>
    </lineage>
</organism>
<reference evidence="2" key="1">
    <citation type="submission" date="2020-08" db="EMBL/GenBank/DDBJ databases">
        <title>Multicomponent nature underlies the extraordinary mechanical properties of spider dragline silk.</title>
        <authorList>
            <person name="Kono N."/>
            <person name="Nakamura H."/>
            <person name="Mori M."/>
            <person name="Yoshida Y."/>
            <person name="Ohtoshi R."/>
            <person name="Malay A.D."/>
            <person name="Moran D.A.P."/>
            <person name="Tomita M."/>
            <person name="Numata K."/>
            <person name="Arakawa K."/>
        </authorList>
    </citation>
    <scope>NUCLEOTIDE SEQUENCE</scope>
</reference>
<dbReference type="PROSITE" id="PS50292">
    <property type="entry name" value="PEROXIDASE_3"/>
    <property type="match status" value="1"/>
</dbReference>
<evidence type="ECO:0000256" key="1">
    <source>
        <dbReference type="ARBA" id="ARBA00022559"/>
    </source>
</evidence>
<dbReference type="AlphaFoldDB" id="A0A8X6M9B5"/>
<gene>
    <name evidence="2" type="primary">pxn-1</name>
    <name evidence="2" type="ORF">NPIL_524771</name>
</gene>